<gene>
    <name evidence="3" type="ORF">ACIQFM_22270</name>
</gene>
<dbReference type="RefSeq" id="WP_350890461.1">
    <property type="nucleotide sequence ID" value="NZ_JBEOTR010000008.1"/>
</dbReference>
<dbReference type="Gene3D" id="1.10.443.10">
    <property type="entry name" value="Intergrase catalytic core"/>
    <property type="match status" value="1"/>
</dbReference>
<dbReference type="InterPro" id="IPR013762">
    <property type="entry name" value="Integrase-like_cat_sf"/>
</dbReference>
<evidence type="ECO:0000313" key="3">
    <source>
        <dbReference type="EMBL" id="MFJ6038974.1"/>
    </source>
</evidence>
<keyword evidence="2" id="KW-0233">DNA recombination</keyword>
<reference evidence="3 4" key="1">
    <citation type="submission" date="2024-10" db="EMBL/GenBank/DDBJ databases">
        <title>The Natural Products Discovery Center: Release of the First 8490 Sequenced Strains for Exploring Actinobacteria Biosynthetic Diversity.</title>
        <authorList>
            <person name="Kalkreuter E."/>
            <person name="Kautsar S.A."/>
            <person name="Yang D."/>
            <person name="Bader C.D."/>
            <person name="Teijaro C.N."/>
            <person name="Fluegel L."/>
            <person name="Davis C.M."/>
            <person name="Simpson J.R."/>
            <person name="Lauterbach L."/>
            <person name="Steele A.D."/>
            <person name="Gui C."/>
            <person name="Meng S."/>
            <person name="Li G."/>
            <person name="Viehrig K."/>
            <person name="Ye F."/>
            <person name="Su P."/>
            <person name="Kiefer A.F."/>
            <person name="Nichols A."/>
            <person name="Cepeda A.J."/>
            <person name="Yan W."/>
            <person name="Fan B."/>
            <person name="Jiang Y."/>
            <person name="Adhikari A."/>
            <person name="Zheng C.-J."/>
            <person name="Schuster L."/>
            <person name="Cowan T.M."/>
            <person name="Smanski M.J."/>
            <person name="Chevrette M.G."/>
            <person name="De Carvalho L.P.S."/>
            <person name="Shen B."/>
        </authorList>
    </citation>
    <scope>NUCLEOTIDE SEQUENCE [LARGE SCALE GENOMIC DNA]</scope>
    <source>
        <strain evidence="3 4">NPDC093086</strain>
    </source>
</reference>
<dbReference type="Gene3D" id="1.10.150.130">
    <property type="match status" value="1"/>
</dbReference>
<evidence type="ECO:0000256" key="2">
    <source>
        <dbReference type="ARBA" id="ARBA00023172"/>
    </source>
</evidence>
<keyword evidence="4" id="KW-1185">Reference proteome</keyword>
<dbReference type="EMBL" id="JBIVPC010000012">
    <property type="protein sequence ID" value="MFJ6038974.1"/>
    <property type="molecule type" value="Genomic_DNA"/>
</dbReference>
<protein>
    <submittedName>
        <fullName evidence="3">Integrase</fullName>
    </submittedName>
</protein>
<keyword evidence="1" id="KW-0238">DNA-binding</keyword>
<proteinExistence type="predicted"/>
<dbReference type="SUPFAM" id="SSF56349">
    <property type="entry name" value="DNA breaking-rejoining enzymes"/>
    <property type="match status" value="1"/>
</dbReference>
<sequence length="512" mass="58252">MQLSTWQVVRVPDPGRWGTLPTEGVLGVQDLPAAVARIGLEPGDPVFVRPDGLVDPDLLEFVKSSIFGRLERESKRNYSTDIRLLLEFLSSRGVEWREATQQDLDDFRNWRCEAPQNPERISGAKWDREAAAFTKLFKWGKVHPLPVDISRREDRAADAVSSRVSWLTPRTWGLWSDVGLRGHTRGGMAVPGWDSRTEMRNTSFVQLMLSSALRRQEGGSLLTFELPTQRLRHWRYCHGRVAEAVTRSKNSRVFYASVDAVGQVEAYVASERAWAIQRAQAAGRYERLPEMRLITQVTSGRKPKVEWVDRNGALGEKELSRLDWMERQLLFLEGPEGPEPAYLWLTEQGLPMAPERWNGVFRAANQRCDSVLLTEDERKLTRDFRLAEVRGKSPYATPHSARHSAALYMLILLNELFEARYGLTKSERRDFAVLFGDPWWLVKTILGHADVETTKRHYLAPVSHLQLESILAMAETTDEKSEVEDLDGVFARLARESSGIQDIDTILDKAAS</sequence>
<evidence type="ECO:0000256" key="1">
    <source>
        <dbReference type="ARBA" id="ARBA00023125"/>
    </source>
</evidence>
<dbReference type="InterPro" id="IPR011010">
    <property type="entry name" value="DNA_brk_join_enz"/>
</dbReference>
<comment type="caution">
    <text evidence="3">The sequence shown here is derived from an EMBL/GenBank/DDBJ whole genome shotgun (WGS) entry which is preliminary data.</text>
</comment>
<organism evidence="3 4">
    <name type="scientific">Streptomyces ardesiacus</name>
    <dbReference type="NCBI Taxonomy" id="285564"/>
    <lineage>
        <taxon>Bacteria</taxon>
        <taxon>Bacillati</taxon>
        <taxon>Actinomycetota</taxon>
        <taxon>Actinomycetes</taxon>
        <taxon>Kitasatosporales</taxon>
        <taxon>Streptomycetaceae</taxon>
        <taxon>Streptomyces</taxon>
    </lineage>
</organism>
<name>A0ABW8HF30_9ACTN</name>
<evidence type="ECO:0000313" key="4">
    <source>
        <dbReference type="Proteomes" id="UP001617907"/>
    </source>
</evidence>
<dbReference type="Proteomes" id="UP001617907">
    <property type="component" value="Unassembled WGS sequence"/>
</dbReference>
<accession>A0ABW8HF30</accession>
<dbReference type="InterPro" id="IPR010998">
    <property type="entry name" value="Integrase_recombinase_N"/>
</dbReference>